<dbReference type="SUPFAM" id="SSF48726">
    <property type="entry name" value="Immunoglobulin"/>
    <property type="match status" value="1"/>
</dbReference>
<keyword evidence="1" id="KW-1133">Transmembrane helix</keyword>
<dbReference type="InterPro" id="IPR036179">
    <property type="entry name" value="Ig-like_dom_sf"/>
</dbReference>
<evidence type="ECO:0000313" key="2">
    <source>
        <dbReference type="EMBL" id="CAC5418263.1"/>
    </source>
</evidence>
<dbReference type="Gene3D" id="2.60.40.10">
    <property type="entry name" value="Immunoglobulins"/>
    <property type="match status" value="1"/>
</dbReference>
<keyword evidence="1" id="KW-0472">Membrane</keyword>
<feature type="transmembrane region" description="Helical" evidence="1">
    <location>
        <begin position="367"/>
        <end position="390"/>
    </location>
</feature>
<evidence type="ECO:0000313" key="3">
    <source>
        <dbReference type="Proteomes" id="UP000507470"/>
    </source>
</evidence>
<dbReference type="EMBL" id="CACVKT020008899">
    <property type="protein sequence ID" value="CAC5418263.1"/>
    <property type="molecule type" value="Genomic_DNA"/>
</dbReference>
<gene>
    <name evidence="2" type="ORF">MCOR_50710</name>
</gene>
<organism evidence="2 3">
    <name type="scientific">Mytilus coruscus</name>
    <name type="common">Sea mussel</name>
    <dbReference type="NCBI Taxonomy" id="42192"/>
    <lineage>
        <taxon>Eukaryota</taxon>
        <taxon>Metazoa</taxon>
        <taxon>Spiralia</taxon>
        <taxon>Lophotrochozoa</taxon>
        <taxon>Mollusca</taxon>
        <taxon>Bivalvia</taxon>
        <taxon>Autobranchia</taxon>
        <taxon>Pteriomorphia</taxon>
        <taxon>Mytilida</taxon>
        <taxon>Mytiloidea</taxon>
        <taxon>Mytilidae</taxon>
        <taxon>Mytilinae</taxon>
        <taxon>Mytilus</taxon>
    </lineage>
</organism>
<dbReference type="Proteomes" id="UP000507470">
    <property type="component" value="Unassembled WGS sequence"/>
</dbReference>
<name>A0A6J8EE92_MYTCO</name>
<keyword evidence="1" id="KW-0812">Transmembrane</keyword>
<evidence type="ECO:0000256" key="1">
    <source>
        <dbReference type="SAM" id="Phobius"/>
    </source>
</evidence>
<evidence type="ECO:0008006" key="4">
    <source>
        <dbReference type="Google" id="ProtNLM"/>
    </source>
</evidence>
<reference evidence="2 3" key="1">
    <citation type="submission" date="2020-06" db="EMBL/GenBank/DDBJ databases">
        <authorList>
            <person name="Li R."/>
            <person name="Bekaert M."/>
        </authorList>
    </citation>
    <scope>NUCLEOTIDE SEQUENCE [LARGE SCALE GENOMIC DNA]</scope>
    <source>
        <strain evidence="3">wild</strain>
    </source>
</reference>
<accession>A0A6J8EE92</accession>
<dbReference type="OrthoDB" id="6125649at2759"/>
<sequence length="599" mass="67606">MIKGKKVVRGVEGINLTIVCIVESGRPPVETLVLSINGSNITNEGSDRITYSFIPTKLDNMKLFTCFAYSSFILNPLLCEARLDIRYSPVVEIRRKLTKNKLILICNPSGNPENYTFGDWEHWSEFKEHIRNVQGTPDGSLIMKYTIGNRLDGIDGIYKCKTSNGIHGTNGLLYQTGSVLINNKGIVFPPKFVNSNKQIQIGRYGKEINLTVLVYNKYGTLKTNLSKRNKSLNAHEIQESIEIHEMVYDVNVTLACITITFQLTLDEIEDFTDYTIEACNKKGCHQLTVKIKSENKRKREKWRRSEPVIDNMQTRMSKILFNMSPQTRYLVRVLSTNAIGESKMTAVTPIMTLAIHSSGEKSQSVQGIVIVVMVLVNIVIGAGIGLLVLVNILKLKLYSHEFCLHRSNVSLYTHAFICRVITAVNVRTSEASNVDSANYEDITEDENHQTSSLENENPIIATVNIIADENRDKANLSSENGSVASDNNINDVENYDGIYEQPYTTLVVQNRADNEHVYLITKQNSIYENETSLDDSASEMSCEFLQDTSPGEQKLPVYENVVEEKAYMNFIVNDIDNDFNHLHIDPQNNKAEYINLVLK</sequence>
<dbReference type="AlphaFoldDB" id="A0A6J8EE92"/>
<protein>
    <recommendedName>
        <fullName evidence="4">Fibronectin type-III domain-containing protein</fullName>
    </recommendedName>
</protein>
<keyword evidence="3" id="KW-1185">Reference proteome</keyword>
<dbReference type="InterPro" id="IPR013783">
    <property type="entry name" value="Ig-like_fold"/>
</dbReference>
<proteinExistence type="predicted"/>